<accession>A0ABR0B9A9</accession>
<evidence type="ECO:0000259" key="11">
    <source>
        <dbReference type="Pfam" id="PF00263"/>
    </source>
</evidence>
<comment type="subcellular location">
    <subcellularLocation>
        <location evidence="1">Cell outer membrane</location>
    </subcellularLocation>
</comment>
<feature type="domain" description="NolW-like" evidence="12">
    <location>
        <begin position="341"/>
        <end position="415"/>
    </location>
</feature>
<dbReference type="PANTHER" id="PTHR30332:SF24">
    <property type="entry name" value="SECRETIN GSPD-RELATED"/>
    <property type="match status" value="1"/>
</dbReference>
<dbReference type="Pfam" id="PF03958">
    <property type="entry name" value="Secretin_N"/>
    <property type="match status" value="3"/>
</dbReference>
<keyword evidence="3" id="KW-0813">Transport</keyword>
<evidence type="ECO:0000256" key="2">
    <source>
        <dbReference type="ARBA" id="ARBA00006980"/>
    </source>
</evidence>
<dbReference type="InterPro" id="IPR038591">
    <property type="entry name" value="NolW-like_sf"/>
</dbReference>
<proteinExistence type="inferred from homology"/>
<dbReference type="InterPro" id="IPR013356">
    <property type="entry name" value="T2SS_GspD"/>
</dbReference>
<evidence type="ECO:0000256" key="1">
    <source>
        <dbReference type="ARBA" id="ARBA00004442"/>
    </source>
</evidence>
<dbReference type="InterPro" id="IPR004846">
    <property type="entry name" value="T2SS/T3SS_dom"/>
</dbReference>
<dbReference type="InterPro" id="IPR005644">
    <property type="entry name" value="NolW-like"/>
</dbReference>
<feature type="domain" description="Type II/III secretion system secretin-like" evidence="11">
    <location>
        <begin position="594"/>
        <end position="780"/>
    </location>
</feature>
<feature type="region of interest" description="Disordered" evidence="10">
    <location>
        <begin position="842"/>
        <end position="895"/>
    </location>
</feature>
<feature type="compositionally biased region" description="Low complexity" evidence="10">
    <location>
        <begin position="106"/>
        <end position="135"/>
    </location>
</feature>
<evidence type="ECO:0000256" key="3">
    <source>
        <dbReference type="ARBA" id="ARBA00022448"/>
    </source>
</evidence>
<evidence type="ECO:0000256" key="6">
    <source>
        <dbReference type="ARBA" id="ARBA00022729"/>
    </source>
</evidence>
<comment type="caution">
    <text evidence="14">The sequence shown here is derived from an EMBL/GenBank/DDBJ whole genome shotgun (WGS) entry which is preliminary data.</text>
</comment>
<evidence type="ECO:0000256" key="5">
    <source>
        <dbReference type="ARBA" id="ARBA00022692"/>
    </source>
</evidence>
<dbReference type="InterPro" id="IPR050810">
    <property type="entry name" value="Bact_Secretion_Sys_Channel"/>
</dbReference>
<dbReference type="EMBL" id="JAOYFB010000041">
    <property type="protein sequence ID" value="KAK4045015.1"/>
    <property type="molecule type" value="Genomic_DNA"/>
</dbReference>
<organism evidence="14 15">
    <name type="scientific">Daphnia magna</name>
    <dbReference type="NCBI Taxonomy" id="35525"/>
    <lineage>
        <taxon>Eukaryota</taxon>
        <taxon>Metazoa</taxon>
        <taxon>Ecdysozoa</taxon>
        <taxon>Arthropoda</taxon>
        <taxon>Crustacea</taxon>
        <taxon>Branchiopoda</taxon>
        <taxon>Diplostraca</taxon>
        <taxon>Cladocera</taxon>
        <taxon>Anomopoda</taxon>
        <taxon>Daphniidae</taxon>
        <taxon>Daphnia</taxon>
    </lineage>
</organism>
<keyword evidence="6" id="KW-0732">Signal</keyword>
<evidence type="ECO:0008006" key="16">
    <source>
        <dbReference type="Google" id="ProtNLM"/>
    </source>
</evidence>
<dbReference type="InterPro" id="IPR049371">
    <property type="entry name" value="GspD-like_N0"/>
</dbReference>
<evidence type="ECO:0000259" key="12">
    <source>
        <dbReference type="Pfam" id="PF03958"/>
    </source>
</evidence>
<evidence type="ECO:0000313" key="15">
    <source>
        <dbReference type="Proteomes" id="UP001234178"/>
    </source>
</evidence>
<evidence type="ECO:0000259" key="13">
    <source>
        <dbReference type="Pfam" id="PF21305"/>
    </source>
</evidence>
<feature type="compositionally biased region" description="Basic and acidic residues" evidence="10">
    <location>
        <begin position="842"/>
        <end position="852"/>
    </location>
</feature>
<keyword evidence="9" id="KW-0998">Cell outer membrane</keyword>
<feature type="domain" description="GspD-like N0" evidence="13">
    <location>
        <begin position="183"/>
        <end position="245"/>
    </location>
</feature>
<keyword evidence="8" id="KW-0472">Membrane</keyword>
<keyword evidence="5" id="KW-0812">Transmembrane</keyword>
<evidence type="ECO:0000313" key="14">
    <source>
        <dbReference type="EMBL" id="KAK4045015.1"/>
    </source>
</evidence>
<evidence type="ECO:0000256" key="9">
    <source>
        <dbReference type="ARBA" id="ARBA00023237"/>
    </source>
</evidence>
<feature type="domain" description="NolW-like" evidence="12">
    <location>
        <begin position="273"/>
        <end position="332"/>
    </location>
</feature>
<dbReference type="PANTHER" id="PTHR30332">
    <property type="entry name" value="PROBABLE GENERAL SECRETION PATHWAY PROTEIN D"/>
    <property type="match status" value="1"/>
</dbReference>
<evidence type="ECO:0000256" key="8">
    <source>
        <dbReference type="ARBA" id="ARBA00023136"/>
    </source>
</evidence>
<evidence type="ECO:0000256" key="4">
    <source>
        <dbReference type="ARBA" id="ARBA00022452"/>
    </source>
</evidence>
<dbReference type="InterPro" id="IPR001775">
    <property type="entry name" value="GspD/PilQ"/>
</dbReference>
<comment type="similarity">
    <text evidence="2">Belongs to the bacterial secretin family. GSP D subfamily.</text>
</comment>
<sequence length="895" mass="94314">MRAHRCRRKPTKTKDFCSRPERREGLHQMNILVSPLNLTNDLRAKTTMKRLFALSLPLFLLASTTSTAFAQSTPEGETKAPSGAAPVGGRKPLLLTGDRIQRVAGGALTGNAPPAATPAAASTSTPATPGIPATGAAGGASGTAKPVIGANGKAQGDTTNLPQSEHAMEYEPRSPNAKVSFSLEEASLSELVKVIGQLTGKRFIFGGKLREIKATVTVTEAYQAFLAILDANGLTVVPPGRFLKIVETGGIQGQATPTYGPGQAVPAEARYVTRLHRLKNVSAEEAVGVLDKFKSKDAQVTAYAAGNMLIMTDSGTNIRRMMQIVDQIDVGSAGDQIWIEPIHYASASDIASRVNDLFDVKAGGGKDGGKGAGAGDLHVAKILPDERSNSLVIVATERAYLRMLELIKRLDVPQTGEGEIHVLPLQHADAVELVKTLNDIVGTGGGGGGGPKPGGAPAVNTSVFEGTIRLRADKSTNSLVVTSSLRDYGSLRAVVDRLDQARRQVFIDAVIMDLAVSRTDSFGMRFHGGSAFGLQSANDTLLFGGLDMGKTISLDPSVLQGAALGIRGPGIEGSQNLIPGLGLSIPAFGATLTALTTTSDTDVLSTPHILATDNIPAEISIGENVPIQQNVGLGSLSSLAGNSGGAAGALGSLSALGGLGGLGGGTAARADVGTKIKIIPHLNESNEARLEITEEISEARKPEGVSQVVPITRRTANTTLTVKDQQTVVIGGLLRNRVAHGTPQIPLLGDIPLLGALFRQTTTEMQKTNLVLILTPYIIRDQSDLRRVFERKMQERQEFLDRYFVFNESQKYVPPTDYSRTNGLLEEIRQAYASVDEKKRLEEITKPKELRGHPPQTPLEMPAGASRAKGGGGESGKPANLNLAAPPKSVERVEK</sequence>
<reference evidence="14 15" key="1">
    <citation type="journal article" date="2023" name="Nucleic Acids Res.">
        <title>The hologenome of Daphnia magna reveals possible DNA methylation and microbiome-mediated evolution of the host genome.</title>
        <authorList>
            <person name="Chaturvedi A."/>
            <person name="Li X."/>
            <person name="Dhandapani V."/>
            <person name="Marshall H."/>
            <person name="Kissane S."/>
            <person name="Cuenca-Cambronero M."/>
            <person name="Asole G."/>
            <person name="Calvet F."/>
            <person name="Ruiz-Romero M."/>
            <person name="Marangio P."/>
            <person name="Guigo R."/>
            <person name="Rago D."/>
            <person name="Mirbahai L."/>
            <person name="Eastwood N."/>
            <person name="Colbourne J.K."/>
            <person name="Zhou J."/>
            <person name="Mallon E."/>
            <person name="Orsini L."/>
        </authorList>
    </citation>
    <scope>NUCLEOTIDE SEQUENCE [LARGE SCALE GENOMIC DNA]</scope>
    <source>
        <strain evidence="14">LRV0_1</strain>
    </source>
</reference>
<evidence type="ECO:0000256" key="7">
    <source>
        <dbReference type="ARBA" id="ARBA00022927"/>
    </source>
</evidence>
<dbReference type="PRINTS" id="PR00811">
    <property type="entry name" value="BCTERIALGSPD"/>
</dbReference>
<dbReference type="Pfam" id="PF00263">
    <property type="entry name" value="Secretin"/>
    <property type="match status" value="1"/>
</dbReference>
<dbReference type="NCBIfam" id="TIGR02517">
    <property type="entry name" value="type_II_gspD"/>
    <property type="match status" value="1"/>
</dbReference>
<dbReference type="Pfam" id="PF21305">
    <property type="entry name" value="type_II_gspD_N0"/>
    <property type="match status" value="1"/>
</dbReference>
<keyword evidence="7" id="KW-0653">Protein transport</keyword>
<gene>
    <name evidence="14" type="ORF">OUZ56_032422</name>
</gene>
<dbReference type="Gene3D" id="3.30.1370.120">
    <property type="match status" value="3"/>
</dbReference>
<evidence type="ECO:0000256" key="10">
    <source>
        <dbReference type="SAM" id="MobiDB-lite"/>
    </source>
</evidence>
<feature type="domain" description="NolW-like" evidence="12">
    <location>
        <begin position="421"/>
        <end position="504"/>
    </location>
</feature>
<protein>
    <recommendedName>
        <fullName evidence="16">Type II secretion system protein GspD</fullName>
    </recommendedName>
</protein>
<feature type="region of interest" description="Disordered" evidence="10">
    <location>
        <begin position="106"/>
        <end position="160"/>
    </location>
</feature>
<keyword evidence="15" id="KW-1185">Reference proteome</keyword>
<keyword evidence="4" id="KW-1134">Transmembrane beta strand</keyword>
<name>A0ABR0B9A9_9CRUS</name>
<dbReference type="Proteomes" id="UP001234178">
    <property type="component" value="Unassembled WGS sequence"/>
</dbReference>